<keyword evidence="2" id="KW-1185">Reference proteome</keyword>
<keyword evidence="1" id="KW-0418">Kinase</keyword>
<dbReference type="GO" id="GO:0016301">
    <property type="term" value="F:kinase activity"/>
    <property type="evidence" value="ECO:0007669"/>
    <property type="project" value="UniProtKB-KW"/>
</dbReference>
<proteinExistence type="predicted"/>
<evidence type="ECO:0000313" key="1">
    <source>
        <dbReference type="EMBL" id="KAL1242943.1"/>
    </source>
</evidence>
<accession>A0ABR3KU87</accession>
<name>A0ABR3KU87_TRISP</name>
<dbReference type="Proteomes" id="UP001558632">
    <property type="component" value="Unassembled WGS sequence"/>
</dbReference>
<evidence type="ECO:0000313" key="2">
    <source>
        <dbReference type="Proteomes" id="UP001558632"/>
    </source>
</evidence>
<reference evidence="1 2" key="1">
    <citation type="submission" date="2024-07" db="EMBL/GenBank/DDBJ databases">
        <title>Enhanced genomic and transcriptomic resources for Trichinella pseudospiralis and T. spiralis underpin the discovery of pronounced molecular differences between stages and species.</title>
        <authorList>
            <person name="Pasi K.K."/>
            <person name="La Rosa G."/>
            <person name="Gomez-Morales M.A."/>
            <person name="Tosini F."/>
            <person name="Sumanam S."/>
            <person name="Young N.D."/>
            <person name="Chang B.C."/>
            <person name="Robin G.B."/>
        </authorList>
    </citation>
    <scope>NUCLEOTIDE SEQUENCE [LARGE SCALE GENOMIC DNA]</scope>
    <source>
        <strain evidence="1">ISS534</strain>
    </source>
</reference>
<dbReference type="EMBL" id="JBEUSY010000172">
    <property type="protein sequence ID" value="KAL1242943.1"/>
    <property type="molecule type" value="Genomic_DNA"/>
</dbReference>
<sequence length="71" mass="8335">MTFASFWAAKYGVTTRTRDNCLSVREHRCYLETPLALYIHKELQSYCNYQITLYSSSLSSLTTNTTWNLDR</sequence>
<comment type="caution">
    <text evidence="1">The sequence shown here is derived from an EMBL/GenBank/DDBJ whole genome shotgun (WGS) entry which is preliminary data.</text>
</comment>
<keyword evidence="1" id="KW-0808">Transferase</keyword>
<organism evidence="1 2">
    <name type="scientific">Trichinella spiralis</name>
    <name type="common">Trichina worm</name>
    <dbReference type="NCBI Taxonomy" id="6334"/>
    <lineage>
        <taxon>Eukaryota</taxon>
        <taxon>Metazoa</taxon>
        <taxon>Ecdysozoa</taxon>
        <taxon>Nematoda</taxon>
        <taxon>Enoplea</taxon>
        <taxon>Dorylaimia</taxon>
        <taxon>Trichinellida</taxon>
        <taxon>Trichinellidae</taxon>
        <taxon>Trichinella</taxon>
    </lineage>
</organism>
<protein>
    <submittedName>
        <fullName evidence="1">Protein-arginine kinase</fullName>
    </submittedName>
</protein>
<gene>
    <name evidence="1" type="ORF">TSPI_05304</name>
</gene>